<dbReference type="Pfam" id="PF09152">
    <property type="entry name" value="DUF1937"/>
    <property type="match status" value="1"/>
</dbReference>
<organism evidence="2 3">
    <name type="scientific">Desulfovibrio subterraneus</name>
    <dbReference type="NCBI Taxonomy" id="2718620"/>
    <lineage>
        <taxon>Bacteria</taxon>
        <taxon>Pseudomonadati</taxon>
        <taxon>Thermodesulfobacteriota</taxon>
        <taxon>Desulfovibrionia</taxon>
        <taxon>Desulfovibrionales</taxon>
        <taxon>Desulfovibrionaceae</taxon>
        <taxon>Desulfovibrio</taxon>
    </lineage>
</organism>
<reference evidence="2 3" key="1">
    <citation type="submission" date="2020-05" db="EMBL/GenBank/DDBJ databases">
        <title>Draft genome sequence of Desulfovibrio sp. strain HN2T.</title>
        <authorList>
            <person name="Ueno A."/>
            <person name="Tamazawa S."/>
            <person name="Tamamura S."/>
            <person name="Murakami T."/>
            <person name="Kiyama T."/>
            <person name="Inomata H."/>
            <person name="Amano Y."/>
            <person name="Miyakawa K."/>
            <person name="Tamaki H."/>
            <person name="Naganuma T."/>
            <person name="Kaneko K."/>
        </authorList>
    </citation>
    <scope>NUCLEOTIDE SEQUENCE [LARGE SCALE GENOMIC DNA]</scope>
    <source>
        <strain evidence="2 3">HN2</strain>
    </source>
</reference>
<accession>A0A7J0BLW6</accession>
<dbReference type="InterPro" id="IPR015235">
    <property type="entry name" value="DUF1937"/>
</dbReference>
<evidence type="ECO:0000313" key="2">
    <source>
        <dbReference type="EMBL" id="GFM34054.1"/>
    </source>
</evidence>
<dbReference type="Proteomes" id="UP000503840">
    <property type="component" value="Unassembled WGS sequence"/>
</dbReference>
<dbReference type="AlphaFoldDB" id="A0A7J0BLW6"/>
<evidence type="ECO:0000313" key="3">
    <source>
        <dbReference type="Proteomes" id="UP000503840"/>
    </source>
</evidence>
<dbReference type="RefSeq" id="WP_174405683.1">
    <property type="nucleotide sequence ID" value="NZ_BLVO01000013.1"/>
</dbReference>
<proteinExistence type="predicted"/>
<feature type="domain" description="DUF1937" evidence="1">
    <location>
        <begin position="8"/>
        <end position="109"/>
    </location>
</feature>
<dbReference type="Gene3D" id="3.40.50.10400">
    <property type="entry name" value="Hypothetical protein PA1492"/>
    <property type="match status" value="1"/>
</dbReference>
<protein>
    <recommendedName>
        <fullName evidence="1">DUF1937 domain-containing protein</fullName>
    </recommendedName>
</protein>
<dbReference type="SUPFAM" id="SSF52309">
    <property type="entry name" value="N-(deoxy)ribosyltransferase-like"/>
    <property type="match status" value="1"/>
</dbReference>
<name>A0A7J0BLW6_9BACT</name>
<evidence type="ECO:0000259" key="1">
    <source>
        <dbReference type="Pfam" id="PF09152"/>
    </source>
</evidence>
<sequence length="150" mass="16759">MSNGIVLVYLAAPYTHESERVRQARFLAVTEQAARGWEQGYGVYSPLTLTHEAAVRFGLPKDWAFWAAMCRATLERHHELWVLCLPGWRESVGVQAEIAIARALGLPVRYIEPESAMRCATCPYAIECYDPIARPCGWIGCPYSEGGQAK</sequence>
<comment type="caution">
    <text evidence="2">The sequence shown here is derived from an EMBL/GenBank/DDBJ whole genome shotgun (WGS) entry which is preliminary data.</text>
</comment>
<gene>
    <name evidence="2" type="ORF">DSM101010T_24190</name>
</gene>
<dbReference type="EMBL" id="BLVO01000013">
    <property type="protein sequence ID" value="GFM34054.1"/>
    <property type="molecule type" value="Genomic_DNA"/>
</dbReference>
<keyword evidence="3" id="KW-1185">Reference proteome</keyword>